<dbReference type="Gene3D" id="1.10.8.590">
    <property type="match status" value="1"/>
</dbReference>
<gene>
    <name evidence="5" type="primary">trmJ</name>
    <name evidence="7" type="ordered locus">PCC7424_0492</name>
</gene>
<dbReference type="GO" id="GO:0003723">
    <property type="term" value="F:RNA binding"/>
    <property type="evidence" value="ECO:0007669"/>
    <property type="project" value="InterPro"/>
</dbReference>
<dbReference type="GO" id="GO:0005829">
    <property type="term" value="C:cytosol"/>
    <property type="evidence" value="ECO:0007669"/>
    <property type="project" value="TreeGrafter"/>
</dbReference>
<evidence type="ECO:0000256" key="4">
    <source>
        <dbReference type="ARBA" id="ARBA00022691"/>
    </source>
</evidence>
<organism evidence="7 8">
    <name type="scientific">Gloeothece citriformis (strain PCC 7424)</name>
    <name type="common">Cyanothece sp. (strain PCC 7424)</name>
    <dbReference type="NCBI Taxonomy" id="65393"/>
    <lineage>
        <taxon>Bacteria</taxon>
        <taxon>Bacillati</taxon>
        <taxon>Cyanobacteriota</taxon>
        <taxon>Cyanophyceae</taxon>
        <taxon>Oscillatoriophycideae</taxon>
        <taxon>Chroococcales</taxon>
        <taxon>Aphanothecaceae</taxon>
        <taxon>Gloeothece</taxon>
        <taxon>Gloeothece citriformis</taxon>
    </lineage>
</organism>
<dbReference type="SUPFAM" id="SSF75217">
    <property type="entry name" value="alpha/beta knot"/>
    <property type="match status" value="1"/>
</dbReference>
<dbReference type="InterPro" id="IPR029028">
    <property type="entry name" value="Alpha/beta_knot_MTases"/>
</dbReference>
<reference evidence="8" key="1">
    <citation type="journal article" date="2011" name="MBio">
        <title>Novel metabolic attributes of the genus Cyanothece, comprising a group of unicellular nitrogen-fixing Cyanobacteria.</title>
        <authorList>
            <person name="Bandyopadhyay A."/>
            <person name="Elvitigala T."/>
            <person name="Welsh E."/>
            <person name="Stockel J."/>
            <person name="Liberton M."/>
            <person name="Min H."/>
            <person name="Sherman L.A."/>
            <person name="Pakrasi H.B."/>
        </authorList>
    </citation>
    <scope>NUCLEOTIDE SEQUENCE [LARGE SCALE GENOMIC DNA]</scope>
    <source>
        <strain evidence="8">PCC 7424</strain>
    </source>
</reference>
<keyword evidence="5" id="KW-0963">Cytoplasm</keyword>
<evidence type="ECO:0000259" key="6">
    <source>
        <dbReference type="Pfam" id="PF00588"/>
    </source>
</evidence>
<dbReference type="InterPro" id="IPR004384">
    <property type="entry name" value="RNA_MeTrfase_TrmJ/LasT"/>
</dbReference>
<accession>B7KDD7</accession>
<evidence type="ECO:0000256" key="2">
    <source>
        <dbReference type="ARBA" id="ARBA00022603"/>
    </source>
</evidence>
<evidence type="ECO:0000256" key="3">
    <source>
        <dbReference type="ARBA" id="ARBA00022679"/>
    </source>
</evidence>
<dbReference type="CDD" id="cd18093">
    <property type="entry name" value="SpoU-like_TrmJ"/>
    <property type="match status" value="1"/>
</dbReference>
<dbReference type="NCBIfam" id="TIGR00050">
    <property type="entry name" value="rRNA_methyl_1"/>
    <property type="match status" value="1"/>
</dbReference>
<evidence type="ECO:0000313" key="7">
    <source>
        <dbReference type="EMBL" id="ACK68957.1"/>
    </source>
</evidence>
<proteinExistence type="inferred from homology"/>
<dbReference type="AlphaFoldDB" id="B7KDD7"/>
<name>B7KDD7_GLOC7</name>
<dbReference type="KEGG" id="cyc:PCC7424_0492"/>
<dbReference type="Pfam" id="PF00588">
    <property type="entry name" value="SpoU_methylase"/>
    <property type="match status" value="1"/>
</dbReference>
<keyword evidence="8" id="KW-1185">Reference proteome</keyword>
<dbReference type="GO" id="GO:0106339">
    <property type="term" value="F:tRNA (cytidine(32)-2'-O)-methyltransferase activity"/>
    <property type="evidence" value="ECO:0007669"/>
    <property type="project" value="RHEA"/>
</dbReference>
<dbReference type="PANTHER" id="PTHR42786:SF2">
    <property type="entry name" value="TRNA (CYTIDINE_URIDINE-2'-O-)-METHYLTRANSFERASE TRMJ"/>
    <property type="match status" value="1"/>
</dbReference>
<dbReference type="GO" id="GO:0002128">
    <property type="term" value="P:tRNA nucleoside ribose methylation"/>
    <property type="evidence" value="ECO:0007669"/>
    <property type="project" value="TreeGrafter"/>
</dbReference>
<sequence>MSQTPLEEIKIILVEPAGALNVGSVARVMKNMGLKRLILVNPRCDPFSDEAKRMAVHGQDILEQLQLVNSLPQALTGCQRAIATTSRMRTLPTVLETPRDALPWLLDSGVKGALIFGPEDRGLSNEELNYAQRFVCIPANPDYPSLNLAQAVAVCVYELYQATLTPVAKRKSEDESASLEDLERYYQDLETLLLKIGYLYPHTASARMEKFRRMYYKANLNREELAMLRGILRQMNWAMQHLAKIESHKNPEQ</sequence>
<keyword evidence="2 5" id="KW-0489">Methyltransferase</keyword>
<dbReference type="InterPro" id="IPR001537">
    <property type="entry name" value="SpoU_MeTrfase"/>
</dbReference>
<protein>
    <recommendedName>
        <fullName evidence="5">tRNA (cytidine/uridine-2'-O-)-methyltransferase TrmJ</fullName>
        <ecNumber evidence="5">2.1.1.200</ecNumber>
    </recommendedName>
    <alternativeName>
        <fullName evidence="5">tRNA (cytidine(32)/uridine(32)-2'-O)-methyltransferase</fullName>
    </alternativeName>
    <alternativeName>
        <fullName evidence="5">tRNA Cm32/Um32 methyltransferase</fullName>
    </alternativeName>
</protein>
<dbReference type="HOGENOM" id="CLU_056931_3_0_3"/>
<dbReference type="Gene3D" id="3.40.1280.10">
    <property type="match status" value="1"/>
</dbReference>
<evidence type="ECO:0000313" key="8">
    <source>
        <dbReference type="Proteomes" id="UP000002384"/>
    </source>
</evidence>
<dbReference type="RefSeq" id="WP_012597904.1">
    <property type="nucleotide sequence ID" value="NC_011729.1"/>
</dbReference>
<keyword evidence="3 7" id="KW-0808">Transferase</keyword>
<feature type="domain" description="tRNA/rRNA methyltransferase SpoU type" evidence="6">
    <location>
        <begin position="9"/>
        <end position="157"/>
    </location>
</feature>
<comment type="subcellular location">
    <subcellularLocation>
        <location evidence="5">Cytoplasm</location>
    </subcellularLocation>
</comment>
<dbReference type="EC" id="2.1.1.200" evidence="5"/>
<keyword evidence="4 5" id="KW-0949">S-adenosyl-L-methionine</keyword>
<evidence type="ECO:0000256" key="1">
    <source>
        <dbReference type="ARBA" id="ARBA00007228"/>
    </source>
</evidence>
<comment type="function">
    <text evidence="5">Catalyzes the formation of 2'O-methylated cytidine (Cm32) or 2'O-methylated uridine (Um32) at position 32 in tRNA.</text>
</comment>
<keyword evidence="5" id="KW-0819">tRNA processing</keyword>
<dbReference type="STRING" id="65393.PCC7424_0492"/>
<comment type="catalytic activity">
    <reaction evidence="5">
        <text>uridine(32) in tRNA + S-adenosyl-L-methionine = 2'-O-methyluridine(32) in tRNA + S-adenosyl-L-homocysteine + H(+)</text>
        <dbReference type="Rhea" id="RHEA:42936"/>
        <dbReference type="Rhea" id="RHEA-COMP:10107"/>
        <dbReference type="Rhea" id="RHEA-COMP:10290"/>
        <dbReference type="ChEBI" id="CHEBI:15378"/>
        <dbReference type="ChEBI" id="CHEBI:57856"/>
        <dbReference type="ChEBI" id="CHEBI:59789"/>
        <dbReference type="ChEBI" id="CHEBI:65315"/>
        <dbReference type="ChEBI" id="CHEBI:74478"/>
        <dbReference type="EC" id="2.1.1.200"/>
    </reaction>
</comment>
<dbReference type="OrthoDB" id="9806346at2"/>
<dbReference type="eggNOG" id="COG0565">
    <property type="taxonomic scope" value="Bacteria"/>
</dbReference>
<dbReference type="Proteomes" id="UP000002384">
    <property type="component" value="Chromosome"/>
</dbReference>
<comment type="similarity">
    <text evidence="1">Belongs to the class IV-like SAM-binding methyltransferase superfamily. RNA methyltransferase TrmH family.</text>
</comment>
<comment type="catalytic activity">
    <reaction evidence="5">
        <text>cytidine(32) in tRNA + S-adenosyl-L-methionine = 2'-O-methylcytidine(32) in tRNA + S-adenosyl-L-homocysteine + H(+)</text>
        <dbReference type="Rhea" id="RHEA:42932"/>
        <dbReference type="Rhea" id="RHEA-COMP:10288"/>
        <dbReference type="Rhea" id="RHEA-COMP:10289"/>
        <dbReference type="ChEBI" id="CHEBI:15378"/>
        <dbReference type="ChEBI" id="CHEBI:57856"/>
        <dbReference type="ChEBI" id="CHEBI:59789"/>
        <dbReference type="ChEBI" id="CHEBI:74495"/>
        <dbReference type="ChEBI" id="CHEBI:82748"/>
        <dbReference type="EC" id="2.1.1.200"/>
    </reaction>
</comment>
<evidence type="ECO:0000256" key="5">
    <source>
        <dbReference type="RuleBase" id="RU362024"/>
    </source>
</evidence>
<dbReference type="PANTHER" id="PTHR42786">
    <property type="entry name" value="TRNA/RRNA METHYLTRANSFERASE"/>
    <property type="match status" value="1"/>
</dbReference>
<dbReference type="InterPro" id="IPR029026">
    <property type="entry name" value="tRNA_m1G_MTases_N"/>
</dbReference>
<dbReference type="PIRSF" id="PIRSF004808">
    <property type="entry name" value="LasT"/>
    <property type="match status" value="1"/>
</dbReference>
<dbReference type="GO" id="GO:0160206">
    <property type="term" value="F:tRNA (cytidine(32)/uridine(32)-2'-O)-methyltransferase activity"/>
    <property type="evidence" value="ECO:0007669"/>
    <property type="project" value="UniProtKB-EC"/>
</dbReference>
<comment type="subunit">
    <text evidence="5">Homodimer.</text>
</comment>
<dbReference type="EMBL" id="CP001291">
    <property type="protein sequence ID" value="ACK68957.1"/>
    <property type="molecule type" value="Genomic_DNA"/>
</dbReference>